<dbReference type="STRING" id="1111676.MHC_05185"/>
<reference evidence="1 2" key="1">
    <citation type="journal article" date="2012" name="J. Bacteriol.">
        <title>Complete genome sequence of Mycoplasma haemocanis strain Illinois.</title>
        <authorList>
            <person name="do Nascimento N.C."/>
            <person name="Guimaraes A.M."/>
            <person name="Santos A.P."/>
            <person name="Sanmiguel P.J."/>
            <person name="Messick J.B."/>
        </authorList>
    </citation>
    <scope>NUCLEOTIDE SEQUENCE [LARGE SCALE GENOMIC DNA]</scope>
    <source>
        <strain evidence="1 2">Illinois</strain>
    </source>
</reference>
<keyword evidence="2" id="KW-1185">Reference proteome</keyword>
<gene>
    <name evidence="1" type="ordered locus">MHC_05185</name>
</gene>
<dbReference type="HOGENOM" id="CLU_1684620_0_0_14"/>
<dbReference type="KEGG" id="mhe:MHC_05185"/>
<protein>
    <submittedName>
        <fullName evidence="1">Uncharacterized protein</fullName>
    </submittedName>
</protein>
<dbReference type="Proteomes" id="UP000009135">
    <property type="component" value="Chromosome"/>
</dbReference>
<name>H6N8B9_MYCHN</name>
<organism evidence="1 2">
    <name type="scientific">Mycoplasma haemocanis (strain Illinois)</name>
    <dbReference type="NCBI Taxonomy" id="1111676"/>
    <lineage>
        <taxon>Bacteria</taxon>
        <taxon>Bacillati</taxon>
        <taxon>Mycoplasmatota</taxon>
        <taxon>Mollicutes</taxon>
        <taxon>Mycoplasmataceae</taxon>
        <taxon>Mycoplasma</taxon>
    </lineage>
</organism>
<dbReference type="AlphaFoldDB" id="H6N8B9"/>
<proteinExistence type="predicted"/>
<sequence length="190" mass="22489">MTKVKRAIFNWNRRYLLSVYNEKVISDIGIYWESNLQEQISVFFLKWVRIKSKITALKLPEEPFHFNQALLVEIFDSHNFPFFLTWIDKVFHNMSLNAQDLSYLCLSFQGDEEKTRDIIGEFQGLGKEALLQVINRHSANFRSQKIMNFVNSQMDYWKSNSYNPEVKSEAERYIEEVSKLKSELDAILEG</sequence>
<evidence type="ECO:0000313" key="2">
    <source>
        <dbReference type="Proteomes" id="UP000009135"/>
    </source>
</evidence>
<evidence type="ECO:0000313" key="1">
    <source>
        <dbReference type="EMBL" id="AEW45891.2"/>
    </source>
</evidence>
<dbReference type="EMBL" id="CP003199">
    <property type="protein sequence ID" value="AEW45891.2"/>
    <property type="molecule type" value="Genomic_DNA"/>
</dbReference>
<accession>H6N8B9</accession>